<keyword evidence="8" id="KW-1185">Reference proteome</keyword>
<comment type="similarity">
    <text evidence="2">Belongs to the MSOX/MTOX family.</text>
</comment>
<organism evidence="7 8">
    <name type="scientific">Ramularia collo-cygni</name>
    <dbReference type="NCBI Taxonomy" id="112498"/>
    <lineage>
        <taxon>Eukaryota</taxon>
        <taxon>Fungi</taxon>
        <taxon>Dikarya</taxon>
        <taxon>Ascomycota</taxon>
        <taxon>Pezizomycotina</taxon>
        <taxon>Dothideomycetes</taxon>
        <taxon>Dothideomycetidae</taxon>
        <taxon>Mycosphaerellales</taxon>
        <taxon>Mycosphaerellaceae</taxon>
        <taxon>Ramularia</taxon>
    </lineage>
</organism>
<dbReference type="InterPro" id="IPR045170">
    <property type="entry name" value="MTOX"/>
</dbReference>
<accession>A0A2D3UL92</accession>
<evidence type="ECO:0000256" key="1">
    <source>
        <dbReference type="ARBA" id="ARBA00001974"/>
    </source>
</evidence>
<evidence type="ECO:0000256" key="2">
    <source>
        <dbReference type="ARBA" id="ARBA00010989"/>
    </source>
</evidence>
<dbReference type="InterPro" id="IPR006076">
    <property type="entry name" value="FAD-dep_OxRdtase"/>
</dbReference>
<evidence type="ECO:0000313" key="7">
    <source>
        <dbReference type="EMBL" id="CZT14152.1"/>
    </source>
</evidence>
<evidence type="ECO:0000256" key="3">
    <source>
        <dbReference type="ARBA" id="ARBA00022630"/>
    </source>
</evidence>
<dbReference type="OrthoDB" id="2219495at2759"/>
<dbReference type="Proteomes" id="UP000225277">
    <property type="component" value="Unassembled WGS sequence"/>
</dbReference>
<keyword evidence="4" id="KW-0274">FAD</keyword>
<name>A0A2D3UL92_9PEZI</name>
<dbReference type="PANTHER" id="PTHR10961:SF37">
    <property type="entry name" value="FAD DEPENDENT OXIDOREDUCTASE DOMAIN-CONTAINING PROTEIN"/>
    <property type="match status" value="1"/>
</dbReference>
<keyword evidence="5" id="KW-0560">Oxidoreductase</keyword>
<dbReference type="GO" id="GO:0050660">
    <property type="term" value="F:flavin adenine dinucleotide binding"/>
    <property type="evidence" value="ECO:0007669"/>
    <property type="project" value="InterPro"/>
</dbReference>
<feature type="domain" description="FAD dependent oxidoreductase" evidence="6">
    <location>
        <begin position="5"/>
        <end position="382"/>
    </location>
</feature>
<dbReference type="InterPro" id="IPR036188">
    <property type="entry name" value="FAD/NAD-bd_sf"/>
</dbReference>
<dbReference type="Pfam" id="PF01266">
    <property type="entry name" value="DAO"/>
    <property type="match status" value="1"/>
</dbReference>
<dbReference type="Gene3D" id="3.50.50.60">
    <property type="entry name" value="FAD/NAD(P)-binding domain"/>
    <property type="match status" value="1"/>
</dbReference>
<evidence type="ECO:0000313" key="8">
    <source>
        <dbReference type="Proteomes" id="UP000225277"/>
    </source>
</evidence>
<evidence type="ECO:0000259" key="6">
    <source>
        <dbReference type="Pfam" id="PF01266"/>
    </source>
</evidence>
<dbReference type="Gene3D" id="3.30.9.10">
    <property type="entry name" value="D-Amino Acid Oxidase, subunit A, domain 2"/>
    <property type="match status" value="1"/>
</dbReference>
<sequence>MEPSILIIGAGTFGTSTAYHLAQTYKDASKVTIIDRSPSPPKPAASIDANRIIRTDYPSKLYCDLACEAIHSWFWSLELVGWLMLDEKGSTLSDRIIETFLERGSTQAERLDLNKLDERWPLLRGTETAGFNSSYFNCEAGWCDAASATASFMSAAQKKGVKRVTGRVVELLLDTKAGKIRGARTEDGKEYLADKIVLATGAWTSMILSPIEDALNLPDKDRIERQVQATGIAAAYYRLSEEEVSQFTAANLPVIVYGGKGEVIPPSKSNRLLKISNSKRGIINTITTKSGSKISVPCSDESQYNVPAFIKRETEDIIASKVLPDFVRGKQPEYWRICWDAQTPDENFLMCRHPDEKLGNLYLAVGGSFHAYKFLPNAGKYMLNVLAGEGNGPEKDKAWGWKVEGEFKDEHQFGLLIEKTVSKKELRDLQAADCRSRL</sequence>
<comment type="cofactor">
    <cofactor evidence="1">
        <name>FAD</name>
        <dbReference type="ChEBI" id="CHEBI:57692"/>
    </cofactor>
</comment>
<gene>
    <name evidence="7" type="ORF">RCC_00125</name>
</gene>
<reference evidence="7 8" key="1">
    <citation type="submission" date="2016-03" db="EMBL/GenBank/DDBJ databases">
        <authorList>
            <person name="Ploux O."/>
        </authorList>
    </citation>
    <scope>NUCLEOTIDE SEQUENCE [LARGE SCALE GENOMIC DNA]</scope>
    <source>
        <strain evidence="7 8">URUG2</strain>
    </source>
</reference>
<dbReference type="EMBL" id="FJUY01000001">
    <property type="protein sequence ID" value="CZT14152.1"/>
    <property type="molecule type" value="Genomic_DNA"/>
</dbReference>
<dbReference type="GO" id="GO:0008115">
    <property type="term" value="F:sarcosine oxidase activity"/>
    <property type="evidence" value="ECO:0007669"/>
    <property type="project" value="TreeGrafter"/>
</dbReference>
<protein>
    <submittedName>
        <fullName evidence="7">Related to FAD-dependent oxidoreductase</fullName>
    </submittedName>
</protein>
<proteinExistence type="inferred from homology"/>
<evidence type="ECO:0000256" key="4">
    <source>
        <dbReference type="ARBA" id="ARBA00022827"/>
    </source>
</evidence>
<evidence type="ECO:0000256" key="5">
    <source>
        <dbReference type="ARBA" id="ARBA00023002"/>
    </source>
</evidence>
<dbReference type="AlphaFoldDB" id="A0A2D3UL92"/>
<dbReference type="RefSeq" id="XP_023621050.1">
    <property type="nucleotide sequence ID" value="XM_023765282.1"/>
</dbReference>
<dbReference type="GO" id="GO:0051698">
    <property type="term" value="F:saccharopine oxidase activity"/>
    <property type="evidence" value="ECO:0007669"/>
    <property type="project" value="TreeGrafter"/>
</dbReference>
<keyword evidence="3" id="KW-0285">Flavoprotein</keyword>
<dbReference type="STRING" id="112498.A0A2D3UL92"/>
<dbReference type="SUPFAM" id="SSF51905">
    <property type="entry name" value="FAD/NAD(P)-binding domain"/>
    <property type="match status" value="1"/>
</dbReference>
<dbReference type="PANTHER" id="PTHR10961">
    <property type="entry name" value="PEROXISOMAL SARCOSINE OXIDASE"/>
    <property type="match status" value="1"/>
</dbReference>
<dbReference type="GeneID" id="35595530"/>